<dbReference type="PANTHER" id="PTHR34388:SF1">
    <property type="entry name" value="DNA POLYMERASE III SUBUNIT DELTA"/>
    <property type="match status" value="1"/>
</dbReference>
<evidence type="ECO:0000256" key="2">
    <source>
        <dbReference type="ARBA" id="ARBA00017703"/>
    </source>
</evidence>
<sequence>MPYMSESELIKAVRAGKEFPAIYLWGRDTAGCESLARSLAKRLCPEDARDLNYHFYLGSQLPMSELADVVEALPVLSDRVLIVINDLNADKSSQEEIKRLCELISSIDPSTTSMLIYATGTDPAAGKKALSAKNKKLAEHIVKAGGAVVELGYKRPKELVGYVRKRAEAAGCSISDRLCERLCELQGCNLLLINSELDKLTSYCHGGEITAQMMDELVSGQLETDVYKLSRAVISRKKGESYRLLDSLYSRQPEALSLLHIIIGATLDIYRAKLAMLSGVSDRQVAEDFSYRGREFAVKNAMRDSSGIPIERIRECLEILFHCDVDMKSKRTDSRVMLEEAITKMLESL</sequence>
<dbReference type="InterPro" id="IPR027417">
    <property type="entry name" value="P-loop_NTPase"/>
</dbReference>
<comment type="catalytic activity">
    <reaction evidence="8">
        <text>DNA(n) + a 2'-deoxyribonucleoside 5'-triphosphate = DNA(n+1) + diphosphate</text>
        <dbReference type="Rhea" id="RHEA:22508"/>
        <dbReference type="Rhea" id="RHEA-COMP:17339"/>
        <dbReference type="Rhea" id="RHEA-COMP:17340"/>
        <dbReference type="ChEBI" id="CHEBI:33019"/>
        <dbReference type="ChEBI" id="CHEBI:61560"/>
        <dbReference type="ChEBI" id="CHEBI:173112"/>
        <dbReference type="EC" id="2.7.7.7"/>
    </reaction>
</comment>
<gene>
    <name evidence="11" type="primary">holA</name>
    <name evidence="11" type="ORF">IAD28_04555</name>
</gene>
<organism evidence="11 12">
    <name type="scientific">Candidatus Faeciplasma avium</name>
    <dbReference type="NCBI Taxonomy" id="2840798"/>
    <lineage>
        <taxon>Bacteria</taxon>
        <taxon>Bacillati</taxon>
        <taxon>Bacillota</taxon>
        <taxon>Clostridia</taxon>
        <taxon>Eubacteriales</taxon>
        <taxon>Oscillospiraceae</taxon>
        <taxon>Oscillospiraceae incertae sedis</taxon>
        <taxon>Candidatus Faeciplasma</taxon>
    </lineage>
</organism>
<dbReference type="Gene3D" id="1.10.8.60">
    <property type="match status" value="1"/>
</dbReference>
<dbReference type="GO" id="GO:0003677">
    <property type="term" value="F:DNA binding"/>
    <property type="evidence" value="ECO:0007669"/>
    <property type="project" value="InterPro"/>
</dbReference>
<dbReference type="InterPro" id="IPR010372">
    <property type="entry name" value="DNA_pol3_delta_N"/>
</dbReference>
<accession>A0A9D1NQY6</accession>
<reference evidence="11" key="2">
    <citation type="journal article" date="2021" name="PeerJ">
        <title>Extensive microbial diversity within the chicken gut microbiome revealed by metagenomics and culture.</title>
        <authorList>
            <person name="Gilroy R."/>
            <person name="Ravi A."/>
            <person name="Getino M."/>
            <person name="Pursley I."/>
            <person name="Horton D.L."/>
            <person name="Alikhan N.F."/>
            <person name="Baker D."/>
            <person name="Gharbi K."/>
            <person name="Hall N."/>
            <person name="Watson M."/>
            <person name="Adriaenssens E.M."/>
            <person name="Foster-Nyarko E."/>
            <person name="Jarju S."/>
            <person name="Secka A."/>
            <person name="Antonio M."/>
            <person name="Oren A."/>
            <person name="Chaudhuri R.R."/>
            <person name="La Ragione R."/>
            <person name="Hildebrand F."/>
            <person name="Pallen M.J."/>
        </authorList>
    </citation>
    <scope>NUCLEOTIDE SEQUENCE</scope>
    <source>
        <strain evidence="11">1370</strain>
    </source>
</reference>
<dbReference type="NCBIfam" id="TIGR01128">
    <property type="entry name" value="holA"/>
    <property type="match status" value="1"/>
</dbReference>
<dbReference type="GO" id="GO:0006261">
    <property type="term" value="P:DNA-templated DNA replication"/>
    <property type="evidence" value="ECO:0007669"/>
    <property type="project" value="TreeGrafter"/>
</dbReference>
<evidence type="ECO:0000313" key="12">
    <source>
        <dbReference type="Proteomes" id="UP000823960"/>
    </source>
</evidence>
<dbReference type="EMBL" id="DVOL01000062">
    <property type="protein sequence ID" value="HIV10943.1"/>
    <property type="molecule type" value="Genomic_DNA"/>
</dbReference>
<evidence type="ECO:0000256" key="8">
    <source>
        <dbReference type="ARBA" id="ARBA00049244"/>
    </source>
</evidence>
<keyword evidence="4 11" id="KW-0548">Nucleotidyltransferase</keyword>
<dbReference type="Gene3D" id="1.20.272.10">
    <property type="match status" value="1"/>
</dbReference>
<evidence type="ECO:0000256" key="3">
    <source>
        <dbReference type="ARBA" id="ARBA00022679"/>
    </source>
</evidence>
<dbReference type="SUPFAM" id="SSF48019">
    <property type="entry name" value="post-AAA+ oligomerization domain-like"/>
    <property type="match status" value="1"/>
</dbReference>
<dbReference type="InterPro" id="IPR008921">
    <property type="entry name" value="DNA_pol3_clamp-load_cplx_C"/>
</dbReference>
<evidence type="ECO:0000259" key="10">
    <source>
        <dbReference type="Pfam" id="PF21694"/>
    </source>
</evidence>
<evidence type="ECO:0000259" key="9">
    <source>
        <dbReference type="Pfam" id="PF06144"/>
    </source>
</evidence>
<reference evidence="11" key="1">
    <citation type="submission" date="2020-10" db="EMBL/GenBank/DDBJ databases">
        <authorList>
            <person name="Gilroy R."/>
        </authorList>
    </citation>
    <scope>NUCLEOTIDE SEQUENCE</scope>
    <source>
        <strain evidence="11">1370</strain>
    </source>
</reference>
<dbReference type="Pfam" id="PF21694">
    <property type="entry name" value="DNA_pol3_delta_C"/>
    <property type="match status" value="1"/>
</dbReference>
<keyword evidence="6" id="KW-0239">DNA-directed DNA polymerase</keyword>
<evidence type="ECO:0000313" key="11">
    <source>
        <dbReference type="EMBL" id="HIV10943.1"/>
    </source>
</evidence>
<dbReference type="InterPro" id="IPR048466">
    <property type="entry name" value="DNA_pol3_delta-like_C"/>
</dbReference>
<dbReference type="InterPro" id="IPR005790">
    <property type="entry name" value="DNA_polIII_delta"/>
</dbReference>
<evidence type="ECO:0000256" key="6">
    <source>
        <dbReference type="ARBA" id="ARBA00022932"/>
    </source>
</evidence>
<evidence type="ECO:0000256" key="5">
    <source>
        <dbReference type="ARBA" id="ARBA00022705"/>
    </source>
</evidence>
<keyword evidence="5" id="KW-0235">DNA replication</keyword>
<feature type="domain" description="DNA polymerase III delta subunit-like C-terminal" evidence="10">
    <location>
        <begin position="223"/>
        <end position="344"/>
    </location>
</feature>
<dbReference type="GO" id="GO:0009360">
    <property type="term" value="C:DNA polymerase III complex"/>
    <property type="evidence" value="ECO:0007669"/>
    <property type="project" value="InterPro"/>
</dbReference>
<dbReference type="AlphaFoldDB" id="A0A9D1NQY6"/>
<evidence type="ECO:0000256" key="1">
    <source>
        <dbReference type="ARBA" id="ARBA00012417"/>
    </source>
</evidence>
<evidence type="ECO:0000256" key="7">
    <source>
        <dbReference type="ARBA" id="ARBA00034754"/>
    </source>
</evidence>
<comment type="similarity">
    <text evidence="7">Belongs to the DNA polymerase HolA subunit family.</text>
</comment>
<feature type="domain" description="DNA polymerase III delta N-terminal" evidence="9">
    <location>
        <begin position="24"/>
        <end position="128"/>
    </location>
</feature>
<dbReference type="Pfam" id="PF06144">
    <property type="entry name" value="DNA_pol3_delta"/>
    <property type="match status" value="1"/>
</dbReference>
<evidence type="ECO:0000256" key="4">
    <source>
        <dbReference type="ARBA" id="ARBA00022695"/>
    </source>
</evidence>
<name>A0A9D1NQY6_9FIRM</name>
<dbReference type="SUPFAM" id="SSF52540">
    <property type="entry name" value="P-loop containing nucleoside triphosphate hydrolases"/>
    <property type="match status" value="1"/>
</dbReference>
<protein>
    <recommendedName>
        <fullName evidence="2">DNA polymerase III subunit delta</fullName>
        <ecNumber evidence="1">2.7.7.7</ecNumber>
    </recommendedName>
</protein>
<keyword evidence="3 11" id="KW-0808">Transferase</keyword>
<dbReference type="EC" id="2.7.7.7" evidence="1"/>
<proteinExistence type="inferred from homology"/>
<dbReference type="GO" id="GO:0003887">
    <property type="term" value="F:DNA-directed DNA polymerase activity"/>
    <property type="evidence" value="ECO:0007669"/>
    <property type="project" value="UniProtKB-KW"/>
</dbReference>
<dbReference type="Proteomes" id="UP000823960">
    <property type="component" value="Unassembled WGS sequence"/>
</dbReference>
<dbReference type="Gene3D" id="3.40.50.300">
    <property type="entry name" value="P-loop containing nucleotide triphosphate hydrolases"/>
    <property type="match status" value="1"/>
</dbReference>
<dbReference type="PANTHER" id="PTHR34388">
    <property type="entry name" value="DNA POLYMERASE III SUBUNIT DELTA"/>
    <property type="match status" value="1"/>
</dbReference>
<comment type="caution">
    <text evidence="11">The sequence shown here is derived from an EMBL/GenBank/DDBJ whole genome shotgun (WGS) entry which is preliminary data.</text>
</comment>